<reference evidence="1 2" key="1">
    <citation type="journal article" date="2019" name="Sci. Rep.">
        <title>Orb-weaving spider Araneus ventricosus genome elucidates the spidroin gene catalogue.</title>
        <authorList>
            <person name="Kono N."/>
            <person name="Nakamura H."/>
            <person name="Ohtoshi R."/>
            <person name="Moran D.A.P."/>
            <person name="Shinohara A."/>
            <person name="Yoshida Y."/>
            <person name="Fujiwara M."/>
            <person name="Mori M."/>
            <person name="Tomita M."/>
            <person name="Arakawa K."/>
        </authorList>
    </citation>
    <scope>NUCLEOTIDE SEQUENCE [LARGE SCALE GENOMIC DNA]</scope>
</reference>
<evidence type="ECO:0000313" key="1">
    <source>
        <dbReference type="EMBL" id="GBM04667.1"/>
    </source>
</evidence>
<dbReference type="AlphaFoldDB" id="A0A4Y2CLR1"/>
<proteinExistence type="predicted"/>
<dbReference type="OrthoDB" id="6764275at2759"/>
<organism evidence="1 2">
    <name type="scientific">Araneus ventricosus</name>
    <name type="common">Orbweaver spider</name>
    <name type="synonym">Epeira ventricosa</name>
    <dbReference type="NCBI Taxonomy" id="182803"/>
    <lineage>
        <taxon>Eukaryota</taxon>
        <taxon>Metazoa</taxon>
        <taxon>Ecdysozoa</taxon>
        <taxon>Arthropoda</taxon>
        <taxon>Chelicerata</taxon>
        <taxon>Arachnida</taxon>
        <taxon>Araneae</taxon>
        <taxon>Araneomorphae</taxon>
        <taxon>Entelegynae</taxon>
        <taxon>Araneoidea</taxon>
        <taxon>Araneidae</taxon>
        <taxon>Araneus</taxon>
    </lineage>
</organism>
<name>A0A4Y2CLR1_ARAVE</name>
<accession>A0A4Y2CLR1</accession>
<dbReference type="Proteomes" id="UP000499080">
    <property type="component" value="Unassembled WGS sequence"/>
</dbReference>
<gene>
    <name evidence="1" type="ORF">AVEN_75616_1</name>
</gene>
<protein>
    <submittedName>
        <fullName evidence="1">Uncharacterized protein</fullName>
    </submittedName>
</protein>
<keyword evidence="2" id="KW-1185">Reference proteome</keyword>
<sequence length="153" mass="17031">MTRYIHSPSLKVRLWLACSLDGGLVAALYKMAAMQEQSFCVLEYAKCSSVTSVQRAFLHWSTIARDFLNRELPHRWTGRTGLYNVPLLSCLPRSPDLSPCDFFLRSCNAASTAGTHHCCCDGRRRKHATERLEGIGLPLGCVPGTKGSHIKHL</sequence>
<comment type="caution">
    <text evidence="1">The sequence shown here is derived from an EMBL/GenBank/DDBJ whole genome shotgun (WGS) entry which is preliminary data.</text>
</comment>
<dbReference type="EMBL" id="BGPR01000205">
    <property type="protein sequence ID" value="GBM04667.1"/>
    <property type="molecule type" value="Genomic_DNA"/>
</dbReference>
<evidence type="ECO:0000313" key="2">
    <source>
        <dbReference type="Proteomes" id="UP000499080"/>
    </source>
</evidence>